<evidence type="ECO:0000256" key="2">
    <source>
        <dbReference type="ARBA" id="ARBA00022908"/>
    </source>
</evidence>
<dbReference type="Gene3D" id="1.10.150.130">
    <property type="match status" value="1"/>
</dbReference>
<dbReference type="InterPro" id="IPR044068">
    <property type="entry name" value="CB"/>
</dbReference>
<keyword evidence="8" id="KW-1185">Reference proteome</keyword>
<dbReference type="EMBL" id="VLLA01000001">
    <property type="protein sequence ID" value="TWI76450.1"/>
    <property type="molecule type" value="Genomic_DNA"/>
</dbReference>
<name>A0A562S7I0_9BRAD</name>
<dbReference type="InterPro" id="IPR010998">
    <property type="entry name" value="Integrase_recombinase_N"/>
</dbReference>
<keyword evidence="3 5" id="KW-0238">DNA-binding</keyword>
<evidence type="ECO:0000256" key="3">
    <source>
        <dbReference type="ARBA" id="ARBA00023125"/>
    </source>
</evidence>
<comment type="caution">
    <text evidence="7">The sequence shown here is derived from an EMBL/GenBank/DDBJ whole genome shotgun (WGS) entry which is preliminary data.</text>
</comment>
<dbReference type="RefSeq" id="WP_145831185.1">
    <property type="nucleotide sequence ID" value="NZ_VLLA01000001.1"/>
</dbReference>
<dbReference type="GO" id="GO:0006310">
    <property type="term" value="P:DNA recombination"/>
    <property type="evidence" value="ECO:0007669"/>
    <property type="project" value="UniProtKB-KW"/>
</dbReference>
<evidence type="ECO:0000313" key="7">
    <source>
        <dbReference type="EMBL" id="TWI76450.1"/>
    </source>
</evidence>
<dbReference type="Pfam" id="PF02899">
    <property type="entry name" value="Phage_int_SAM_1"/>
    <property type="match status" value="1"/>
</dbReference>
<evidence type="ECO:0000313" key="8">
    <source>
        <dbReference type="Proteomes" id="UP000316291"/>
    </source>
</evidence>
<dbReference type="GO" id="GO:0015074">
    <property type="term" value="P:DNA integration"/>
    <property type="evidence" value="ECO:0007669"/>
    <property type="project" value="UniProtKB-KW"/>
</dbReference>
<comment type="similarity">
    <text evidence="1">Belongs to the 'phage' integrase family.</text>
</comment>
<dbReference type="InterPro" id="IPR046668">
    <property type="entry name" value="DUF6538"/>
</dbReference>
<dbReference type="Pfam" id="PF20172">
    <property type="entry name" value="DUF6538"/>
    <property type="match status" value="1"/>
</dbReference>
<gene>
    <name evidence="7" type="ORF">IQ16_00691</name>
</gene>
<dbReference type="PANTHER" id="PTHR30349">
    <property type="entry name" value="PHAGE INTEGRASE-RELATED"/>
    <property type="match status" value="1"/>
</dbReference>
<dbReference type="InterPro" id="IPR004107">
    <property type="entry name" value="Integrase_SAM-like_N"/>
</dbReference>
<evidence type="ECO:0000256" key="5">
    <source>
        <dbReference type="PROSITE-ProRule" id="PRU01248"/>
    </source>
</evidence>
<dbReference type="InterPro" id="IPR050090">
    <property type="entry name" value="Tyrosine_recombinase_XerCD"/>
</dbReference>
<evidence type="ECO:0000256" key="4">
    <source>
        <dbReference type="ARBA" id="ARBA00023172"/>
    </source>
</evidence>
<dbReference type="InterPro" id="IPR011010">
    <property type="entry name" value="DNA_brk_join_enz"/>
</dbReference>
<dbReference type="OrthoDB" id="9784724at2"/>
<keyword evidence="2" id="KW-0229">DNA integration</keyword>
<feature type="domain" description="Core-binding (CB)" evidence="6">
    <location>
        <begin position="133"/>
        <end position="213"/>
    </location>
</feature>
<dbReference type="GO" id="GO:0003677">
    <property type="term" value="F:DNA binding"/>
    <property type="evidence" value="ECO:0007669"/>
    <property type="project" value="UniProtKB-UniRule"/>
</dbReference>
<evidence type="ECO:0000256" key="1">
    <source>
        <dbReference type="ARBA" id="ARBA00008857"/>
    </source>
</evidence>
<organism evidence="7 8">
    <name type="scientific">Bradyrhizobium huanghuaihaiense</name>
    <dbReference type="NCBI Taxonomy" id="990078"/>
    <lineage>
        <taxon>Bacteria</taxon>
        <taxon>Pseudomonadati</taxon>
        <taxon>Pseudomonadota</taxon>
        <taxon>Alphaproteobacteria</taxon>
        <taxon>Hyphomicrobiales</taxon>
        <taxon>Nitrobacteraceae</taxon>
        <taxon>Bradyrhizobium</taxon>
    </lineage>
</organism>
<dbReference type="PANTHER" id="PTHR30349:SF41">
    <property type="entry name" value="INTEGRASE_RECOMBINASE PROTEIN MJ0367-RELATED"/>
    <property type="match status" value="1"/>
</dbReference>
<dbReference type="Gene3D" id="1.10.443.10">
    <property type="entry name" value="Intergrase catalytic core"/>
    <property type="match status" value="1"/>
</dbReference>
<evidence type="ECO:0000259" key="6">
    <source>
        <dbReference type="PROSITE" id="PS51900"/>
    </source>
</evidence>
<dbReference type="InterPro" id="IPR013762">
    <property type="entry name" value="Integrase-like_cat_sf"/>
</dbReference>
<protein>
    <submittedName>
        <fullName evidence="7">Site-specific recombinase XerC</fullName>
    </submittedName>
</protein>
<dbReference type="Proteomes" id="UP000316291">
    <property type="component" value="Unassembled WGS sequence"/>
</dbReference>
<sequence length="437" mass="48401">MVNASFTPKRHPESGIYLFRKRVPERLKDVVGRSEIKFSLQTRDPAMARIRNLEELARLERAWAEIDGTRITNSERFASYLDAKFSRVSAAGREPEPAATDTASVPAAPALSPVSVTAVSPTAPAAGAPKPPVPLRLLFKSYAKEAQLSPATVKRWTPVVERLIGHLGHDDAAAITRADIVAWKDTLLEGGMKNITIRDVYLAATKALLQFAVDQGLLAGNPAKEVKVRVKKKVKEREKGFDGVEAAKILTATLRPFSHLISEEMAAARRWLPWIGAYTGARINELTPLTAAEFVKRDGIWMIRIRGANNKLRTFREVPLHGHLIEQGLLDYAKSRGKRPLFYDPGRGRGGKDANPHHKKVAERIAEWVRSLGIDAGVAPSHGWRHRFSSVARFVGMPEDVRNIIQGHAGAKVADDYGETWPLVALREIEKLPRYVV</sequence>
<dbReference type="AlphaFoldDB" id="A0A562S7I0"/>
<keyword evidence="4" id="KW-0233">DNA recombination</keyword>
<dbReference type="PROSITE" id="PS51900">
    <property type="entry name" value="CB"/>
    <property type="match status" value="1"/>
</dbReference>
<dbReference type="SUPFAM" id="SSF56349">
    <property type="entry name" value="DNA breaking-rejoining enzymes"/>
    <property type="match status" value="1"/>
</dbReference>
<reference evidence="7 8" key="1">
    <citation type="journal article" date="2015" name="Stand. Genomic Sci.">
        <title>Genomic Encyclopedia of Bacterial and Archaeal Type Strains, Phase III: the genomes of soil and plant-associated and newly described type strains.</title>
        <authorList>
            <person name="Whitman W.B."/>
            <person name="Woyke T."/>
            <person name="Klenk H.P."/>
            <person name="Zhou Y."/>
            <person name="Lilburn T.G."/>
            <person name="Beck B.J."/>
            <person name="De Vos P."/>
            <person name="Vandamme P."/>
            <person name="Eisen J.A."/>
            <person name="Garrity G."/>
            <person name="Hugenholtz P."/>
            <person name="Kyrpides N.C."/>
        </authorList>
    </citation>
    <scope>NUCLEOTIDE SEQUENCE [LARGE SCALE GENOMIC DNA]</scope>
    <source>
        <strain evidence="7 8">CGMCC 1.10948</strain>
    </source>
</reference>
<accession>A0A562S7I0</accession>
<proteinExistence type="inferred from homology"/>